<dbReference type="Pfam" id="PF05016">
    <property type="entry name" value="ParE_toxin"/>
    <property type="match status" value="1"/>
</dbReference>
<keyword evidence="3" id="KW-1185">Reference proteome</keyword>
<dbReference type="Proteomes" id="UP000604730">
    <property type="component" value="Unassembled WGS sequence"/>
</dbReference>
<dbReference type="InterPro" id="IPR035093">
    <property type="entry name" value="RelE/ParE_toxin_dom_sf"/>
</dbReference>
<gene>
    <name evidence="2" type="ORF">JJN12_11595</name>
</gene>
<dbReference type="InterPro" id="IPR007712">
    <property type="entry name" value="RelE/ParE_toxin"/>
</dbReference>
<keyword evidence="1" id="KW-1277">Toxin-antitoxin system</keyword>
<protein>
    <submittedName>
        <fullName evidence="2">Type II toxin-antitoxin system RelE/ParE family toxin</fullName>
    </submittedName>
</protein>
<proteinExistence type="predicted"/>
<reference evidence="2 3" key="1">
    <citation type="submission" date="2021-01" db="EMBL/GenBank/DDBJ databases">
        <title>Isolation and description of Catonella massiliensis sp. nov., a novel Catonella species, isolated from a stable periodontitis subject.</title>
        <authorList>
            <person name="Antezack A."/>
            <person name="Boxberger M."/>
            <person name="La Scola B."/>
            <person name="Monnet-Corti V."/>
        </authorList>
    </citation>
    <scope>NUCLEOTIDE SEQUENCE [LARGE SCALE GENOMIC DNA]</scope>
    <source>
        <strain evidence="2 3">Marseille-Q4567</strain>
    </source>
</reference>
<comment type="caution">
    <text evidence="2">The sequence shown here is derived from an EMBL/GenBank/DDBJ whole genome shotgun (WGS) entry which is preliminary data.</text>
</comment>
<dbReference type="NCBIfam" id="TIGR02385">
    <property type="entry name" value="RelE_StbE"/>
    <property type="match status" value="1"/>
</dbReference>
<name>A0ABS1J2N8_9FIRM</name>
<evidence type="ECO:0000313" key="2">
    <source>
        <dbReference type="EMBL" id="MBK5898416.1"/>
    </source>
</evidence>
<dbReference type="EMBL" id="JAEPRJ010000001">
    <property type="protein sequence ID" value="MBK5898416.1"/>
    <property type="molecule type" value="Genomic_DNA"/>
</dbReference>
<organism evidence="2 3">
    <name type="scientific">Catonella massiliensis</name>
    <dbReference type="NCBI Taxonomy" id="2799636"/>
    <lineage>
        <taxon>Bacteria</taxon>
        <taxon>Bacillati</taxon>
        <taxon>Bacillota</taxon>
        <taxon>Clostridia</taxon>
        <taxon>Lachnospirales</taxon>
        <taxon>Lachnospiraceae</taxon>
        <taxon>Catonella</taxon>
    </lineage>
</organism>
<evidence type="ECO:0000256" key="1">
    <source>
        <dbReference type="ARBA" id="ARBA00022649"/>
    </source>
</evidence>
<accession>A0ABS1J2N8</accession>
<dbReference type="RefSeq" id="WP_208429837.1">
    <property type="nucleotide sequence ID" value="NZ_JAEPRJ010000001.1"/>
</dbReference>
<dbReference type="Gene3D" id="3.30.2310.20">
    <property type="entry name" value="RelE-like"/>
    <property type="match status" value="1"/>
</dbReference>
<evidence type="ECO:0000313" key="3">
    <source>
        <dbReference type="Proteomes" id="UP000604730"/>
    </source>
</evidence>
<sequence length="100" mass="11899">MNKYSVKIYSRAYQDLELIYKYIAEELLEPSTAMEIVEGLEKSIFSLEEQPERGAIRRIGAYANQGYRQIFYKNYTIIYRVVKMKNEVHIITVRYTPSNF</sequence>